<proteinExistence type="inferred from homology"/>
<protein>
    <recommendedName>
        <fullName evidence="1">Flagella basal body P-ring formation protein FlgA</fullName>
    </recommendedName>
</protein>
<keyword evidence="1" id="KW-0574">Periplasm</keyword>
<dbReference type="Pfam" id="PF17656">
    <property type="entry name" value="ChapFlgA_N"/>
    <property type="match status" value="1"/>
</dbReference>
<evidence type="ECO:0000259" key="2">
    <source>
        <dbReference type="Pfam" id="PF13144"/>
    </source>
</evidence>
<dbReference type="PANTHER" id="PTHR36307">
    <property type="entry name" value="FLAGELLA BASAL BODY P-RING FORMATION PROTEIN FLGA"/>
    <property type="match status" value="1"/>
</dbReference>
<dbReference type="InterPro" id="IPR041231">
    <property type="entry name" value="FlgA_N"/>
</dbReference>
<comment type="subcellular location">
    <subcellularLocation>
        <location evidence="1">Periplasm</location>
    </subcellularLocation>
</comment>
<dbReference type="CDD" id="cd11614">
    <property type="entry name" value="SAF_CpaB_FlgA_like"/>
    <property type="match status" value="1"/>
</dbReference>
<dbReference type="Gene3D" id="3.90.1210.10">
    <property type="entry name" value="Antifreeze-like/N-acetylneuraminic acid synthase C-terminal domain"/>
    <property type="match status" value="1"/>
</dbReference>
<dbReference type="Pfam" id="PF13144">
    <property type="entry name" value="ChapFlgA"/>
    <property type="match status" value="1"/>
</dbReference>
<dbReference type="RefSeq" id="WP_309483807.1">
    <property type="nucleotide sequence ID" value="NZ_CP133720.1"/>
</dbReference>
<feature type="domain" description="Flagella basal body P-ring formation protein FlgA SAF" evidence="2">
    <location>
        <begin position="81"/>
        <end position="195"/>
    </location>
</feature>
<evidence type="ECO:0000313" key="5">
    <source>
        <dbReference type="Proteomes" id="UP001181355"/>
    </source>
</evidence>
<sequence>MAEVQKVAQAFLEKSIKQIGELKQVQFAPIDPRLKLKACDSISAFLPSSSKVWGKINVGVRCTGSANWQIFLPVSVSVRGNYYMLANQLKHGHAISEADLIKVDGELDALPANAVLRREEIQSKTVQGNYSSGVVLRSDMLKAPLAIQQGQTVKVISHGQGFSVSTEATALTTANEGQIAKAKTNNGQVISGIAKLGAIIEIQN</sequence>
<evidence type="ECO:0000313" key="4">
    <source>
        <dbReference type="EMBL" id="WMW82335.1"/>
    </source>
</evidence>
<keyword evidence="4" id="KW-0969">Cilium</keyword>
<organism evidence="4 5">
    <name type="scientific">Undibacterium cyanobacteriorum</name>
    <dbReference type="NCBI Taxonomy" id="3073561"/>
    <lineage>
        <taxon>Bacteria</taxon>
        <taxon>Pseudomonadati</taxon>
        <taxon>Pseudomonadota</taxon>
        <taxon>Betaproteobacteria</taxon>
        <taxon>Burkholderiales</taxon>
        <taxon>Oxalobacteraceae</taxon>
        <taxon>Undibacterium</taxon>
    </lineage>
</organism>
<accession>A0ABY9RNR9</accession>
<reference evidence="4" key="1">
    <citation type="submission" date="2023-09" db="EMBL/GenBank/DDBJ databases">
        <title>Undibacterium sp. 20NA77.5 isolated from freshwater.</title>
        <authorList>
            <person name="Le V."/>
            <person name="Ko S.-R."/>
            <person name="Ahn C.-Y."/>
            <person name="Oh H.-M."/>
        </authorList>
    </citation>
    <scope>NUCLEOTIDE SEQUENCE</scope>
    <source>
        <strain evidence="4">20NA77.5</strain>
    </source>
</reference>
<keyword evidence="4" id="KW-0282">Flagellum</keyword>
<comment type="function">
    <text evidence="1">Involved in the assembly process of the P-ring formation. It may associate with FlgF on the rod constituting a structure essential for the P-ring assembly or may act as a modulator protein for the P-ring assembly.</text>
</comment>
<feature type="domain" description="FlgA N-terminal" evidence="3">
    <location>
        <begin position="4"/>
        <end position="77"/>
    </location>
</feature>
<dbReference type="EMBL" id="CP133720">
    <property type="protein sequence ID" value="WMW82335.1"/>
    <property type="molecule type" value="Genomic_DNA"/>
</dbReference>
<dbReference type="Gene3D" id="2.30.30.760">
    <property type="match status" value="1"/>
</dbReference>
<evidence type="ECO:0000256" key="1">
    <source>
        <dbReference type="RuleBase" id="RU362063"/>
    </source>
</evidence>
<name>A0ABY9RNR9_9BURK</name>
<comment type="similarity">
    <text evidence="1">Belongs to the FlgA family.</text>
</comment>
<evidence type="ECO:0000259" key="3">
    <source>
        <dbReference type="Pfam" id="PF17656"/>
    </source>
</evidence>
<dbReference type="Proteomes" id="UP001181355">
    <property type="component" value="Chromosome"/>
</dbReference>
<keyword evidence="1" id="KW-1005">Bacterial flagellum biogenesis</keyword>
<gene>
    <name evidence="4" type="primary">flgA</name>
    <name evidence="4" type="ORF">RF679_08680</name>
</gene>
<keyword evidence="4" id="KW-0966">Cell projection</keyword>
<dbReference type="InterPro" id="IPR039246">
    <property type="entry name" value="Flagellar_FlgA"/>
</dbReference>
<keyword evidence="5" id="KW-1185">Reference proteome</keyword>
<dbReference type="InterPro" id="IPR017585">
    <property type="entry name" value="SAF_FlgA"/>
</dbReference>
<dbReference type="NCBIfam" id="TIGR03170">
    <property type="entry name" value="flgA_cterm"/>
    <property type="match status" value="1"/>
</dbReference>
<dbReference type="PANTHER" id="PTHR36307:SF1">
    <property type="entry name" value="FLAGELLA BASAL BODY P-RING FORMATION PROTEIN FLGA"/>
    <property type="match status" value="1"/>
</dbReference>